<dbReference type="Pfam" id="PF02746">
    <property type="entry name" value="MR_MLE_N"/>
    <property type="match status" value="1"/>
</dbReference>
<dbReference type="EC" id="5.5.1.27" evidence="3"/>
<dbReference type="RefSeq" id="WP_050992058.1">
    <property type="nucleotide sequence ID" value="NZ_JBGBYD010000002.1"/>
</dbReference>
<accession>A0ABV4GM74</accession>
<dbReference type="InterPro" id="IPR013342">
    <property type="entry name" value="Mandelate_racemase_C"/>
</dbReference>
<dbReference type="Proteomes" id="UP001565474">
    <property type="component" value="Unassembled WGS sequence"/>
</dbReference>
<gene>
    <name evidence="3" type="ORF">ABH992_004559</name>
</gene>
<sequence>MRISETKGVSFAGLQRLSSSAASHKIVKADAILVSIPFESGGVPPWSFGGAPKLQFDTLLVRLETEQGIVGWGEAFSRCEDKSLKAMIETRVLPLVIGRSALEIGKIKYDVEFRLQNFGRVGPIIYGVSAVDIALWDILGKISGLPLTALLGGAFASEVEVYASLMRYGNCADVVRATRQAIERGYRYIKLHEITEDEIHAAVEAAGAQAAVMLDTNCPWPVAEALKYDRLLEPLNLYWLEEPVWPPENYAGLARIRSTGRHHIAAGENAGSLHDFVAMIAAGAIDIAQPDVAKAGGISELVKIASLCQAESIEFVPHCAIFGPGQVATIHLNAAQRSVPMLERLYCDFEAEIYGGATLPVNGKVAVPTGPGLGLDPDPGVINRYRVA</sequence>
<keyword evidence="3" id="KW-0413">Isomerase</keyword>
<dbReference type="InterPro" id="IPR018110">
    <property type="entry name" value="Mandel_Rmase/mucon_lact_enz_CS"/>
</dbReference>
<dbReference type="Pfam" id="PF13378">
    <property type="entry name" value="MR_MLE_C"/>
    <property type="match status" value="1"/>
</dbReference>
<dbReference type="Gene3D" id="3.30.390.10">
    <property type="entry name" value="Enolase-like, N-terminal domain"/>
    <property type="match status" value="1"/>
</dbReference>
<comment type="caution">
    <text evidence="3">The sequence shown here is derived from an EMBL/GenBank/DDBJ whole genome shotgun (WGS) entry which is preliminary data.</text>
</comment>
<dbReference type="EMBL" id="JBGBZN010000002">
    <property type="protein sequence ID" value="MEY9472160.1"/>
    <property type="molecule type" value="Genomic_DNA"/>
</dbReference>
<evidence type="ECO:0000313" key="4">
    <source>
        <dbReference type="Proteomes" id="UP001565474"/>
    </source>
</evidence>
<dbReference type="PANTHER" id="PTHR48080:SF2">
    <property type="entry name" value="D-GALACTONATE DEHYDRATASE"/>
    <property type="match status" value="1"/>
</dbReference>
<dbReference type="PANTHER" id="PTHR48080">
    <property type="entry name" value="D-GALACTONATE DEHYDRATASE-RELATED"/>
    <property type="match status" value="1"/>
</dbReference>
<dbReference type="GO" id="GO:0016853">
    <property type="term" value="F:isomerase activity"/>
    <property type="evidence" value="ECO:0007669"/>
    <property type="project" value="UniProtKB-KW"/>
</dbReference>
<dbReference type="InterPro" id="IPR029065">
    <property type="entry name" value="Enolase_C-like"/>
</dbReference>
<keyword evidence="1" id="KW-0456">Lyase</keyword>
<keyword evidence="4" id="KW-1185">Reference proteome</keyword>
<dbReference type="InterPro" id="IPR034593">
    <property type="entry name" value="DgoD-like"/>
</dbReference>
<evidence type="ECO:0000256" key="1">
    <source>
        <dbReference type="ARBA" id="ARBA00023239"/>
    </source>
</evidence>
<dbReference type="SMART" id="SM00922">
    <property type="entry name" value="MR_MLE"/>
    <property type="match status" value="1"/>
</dbReference>
<dbReference type="SFLD" id="SFLDG00179">
    <property type="entry name" value="mandelate_racemase"/>
    <property type="match status" value="1"/>
</dbReference>
<feature type="domain" description="Mandelate racemase/muconate lactonizing enzyme C-terminal" evidence="2">
    <location>
        <begin position="172"/>
        <end position="263"/>
    </location>
</feature>
<dbReference type="InterPro" id="IPR029017">
    <property type="entry name" value="Enolase-like_N"/>
</dbReference>
<dbReference type="CDD" id="cd03316">
    <property type="entry name" value="MR_like"/>
    <property type="match status" value="1"/>
</dbReference>
<protein>
    <submittedName>
        <fullName evidence="3">D-galactarolactone cycloisomerase</fullName>
        <ecNumber evidence="3">5.5.1.27</ecNumber>
    </submittedName>
</protein>
<dbReference type="Gene3D" id="3.20.20.120">
    <property type="entry name" value="Enolase-like C-terminal domain"/>
    <property type="match status" value="1"/>
</dbReference>
<evidence type="ECO:0000259" key="2">
    <source>
        <dbReference type="SMART" id="SM00922"/>
    </source>
</evidence>
<dbReference type="PROSITE" id="PS00909">
    <property type="entry name" value="MR_MLE_2"/>
    <property type="match status" value="1"/>
</dbReference>
<dbReference type="SUPFAM" id="SSF51604">
    <property type="entry name" value="Enolase C-terminal domain-like"/>
    <property type="match status" value="1"/>
</dbReference>
<organism evidence="3 4">
    <name type="scientific">Bradyrhizobium yuanmingense</name>
    <dbReference type="NCBI Taxonomy" id="108015"/>
    <lineage>
        <taxon>Bacteria</taxon>
        <taxon>Pseudomonadati</taxon>
        <taxon>Pseudomonadota</taxon>
        <taxon>Alphaproteobacteria</taxon>
        <taxon>Hyphomicrobiales</taxon>
        <taxon>Nitrobacteraceae</taxon>
        <taxon>Bradyrhizobium</taxon>
    </lineage>
</organism>
<evidence type="ECO:0000313" key="3">
    <source>
        <dbReference type="EMBL" id="MEY9472160.1"/>
    </source>
</evidence>
<dbReference type="SUPFAM" id="SSF54826">
    <property type="entry name" value="Enolase N-terminal domain-like"/>
    <property type="match status" value="1"/>
</dbReference>
<reference evidence="3 4" key="1">
    <citation type="submission" date="2024-07" db="EMBL/GenBank/DDBJ databases">
        <title>Genomic Encyclopedia of Type Strains, Phase V (KMG-V): Genome sequencing to study the core and pangenomes of soil and plant-associated prokaryotes.</title>
        <authorList>
            <person name="Whitman W."/>
        </authorList>
    </citation>
    <scope>NUCLEOTIDE SEQUENCE [LARGE SCALE GENOMIC DNA]</scope>
    <source>
        <strain evidence="3 4">USDA 222</strain>
    </source>
</reference>
<dbReference type="InterPro" id="IPR013341">
    <property type="entry name" value="Mandelate_racemase_N_dom"/>
</dbReference>
<dbReference type="InterPro" id="IPR036849">
    <property type="entry name" value="Enolase-like_C_sf"/>
</dbReference>
<proteinExistence type="predicted"/>
<name>A0ABV4GM74_9BRAD</name>
<dbReference type="SFLD" id="SFLDS00001">
    <property type="entry name" value="Enolase"/>
    <property type="match status" value="1"/>
</dbReference>